<proteinExistence type="predicted"/>
<dbReference type="Gene3D" id="3.90.320.10">
    <property type="match status" value="1"/>
</dbReference>
<keyword evidence="2" id="KW-0347">Helicase</keyword>
<dbReference type="GO" id="GO:0004527">
    <property type="term" value="F:exonuclease activity"/>
    <property type="evidence" value="ECO:0007669"/>
    <property type="project" value="UniProtKB-KW"/>
</dbReference>
<dbReference type="InterPro" id="IPR038726">
    <property type="entry name" value="PDDEXK_AddAB-type"/>
</dbReference>
<dbReference type="KEGG" id="daa:AKL17_4503"/>
<gene>
    <name evidence="2" type="ORF">AKL17_4503</name>
</gene>
<dbReference type="PATRIC" id="fig|1335048.3.peg.4676"/>
<dbReference type="GO" id="GO:0004386">
    <property type="term" value="F:helicase activity"/>
    <property type="evidence" value="ECO:0007669"/>
    <property type="project" value="UniProtKB-KW"/>
</dbReference>
<dbReference type="SUPFAM" id="SSF52540">
    <property type="entry name" value="P-loop containing nucleoside triphosphate hydrolases"/>
    <property type="match status" value="1"/>
</dbReference>
<dbReference type="Pfam" id="PF12705">
    <property type="entry name" value="PDDEXK_1"/>
    <property type="match status" value="1"/>
</dbReference>
<keyword evidence="2" id="KW-0067">ATP-binding</keyword>
<keyword evidence="2" id="KW-0547">Nucleotide-binding</keyword>
<accession>A0A159Z875</accession>
<evidence type="ECO:0000313" key="2">
    <source>
        <dbReference type="EMBL" id="AMY71715.1"/>
    </source>
</evidence>
<feature type="domain" description="PD-(D/E)XK endonuclease-like" evidence="1">
    <location>
        <begin position="141"/>
        <end position="336"/>
    </location>
</feature>
<protein>
    <submittedName>
        <fullName evidence="2">Putative helicase/exonuclease</fullName>
    </submittedName>
</protein>
<reference evidence="2 3" key="1">
    <citation type="submission" date="2015-09" db="EMBL/GenBank/DDBJ databases">
        <title>Complete genome sequence of Defluviimonas alba cai42t isolated from an oilfield in Xinjiang.</title>
        <authorList>
            <person name="Geng S."/>
            <person name="Pan X."/>
            <person name="Wu X."/>
        </authorList>
    </citation>
    <scope>NUCLEOTIDE SEQUENCE [LARGE SCALE GENOMIC DNA]</scope>
    <source>
        <strain evidence="3">cai42</strain>
    </source>
</reference>
<dbReference type="InterPro" id="IPR011604">
    <property type="entry name" value="PDDEXK-like_dom_sf"/>
</dbReference>
<name>A0A159Z875_9RHOB</name>
<keyword evidence="2" id="KW-0540">Nuclease</keyword>
<dbReference type="AlphaFoldDB" id="A0A159Z875"/>
<dbReference type="EMBL" id="CP012661">
    <property type="protein sequence ID" value="AMY71715.1"/>
    <property type="molecule type" value="Genomic_DNA"/>
</dbReference>
<evidence type="ECO:0000259" key="1">
    <source>
        <dbReference type="Pfam" id="PF12705"/>
    </source>
</evidence>
<keyword evidence="3" id="KW-1185">Reference proteome</keyword>
<dbReference type="STRING" id="1335048.AKL17_4503"/>
<dbReference type="InterPro" id="IPR027417">
    <property type="entry name" value="P-loop_NTPase"/>
</dbReference>
<keyword evidence="2" id="KW-0378">Hydrolase</keyword>
<evidence type="ECO:0000313" key="3">
    <source>
        <dbReference type="Proteomes" id="UP000076128"/>
    </source>
</evidence>
<keyword evidence="2" id="KW-0269">Exonuclease</keyword>
<dbReference type="Proteomes" id="UP000076128">
    <property type="component" value="Chromosome"/>
</dbReference>
<sequence length="414" mass="45129">MQGADLVILGGLTDGVWPELPPPDPWLSRKMRAEAGLLLPERRVGLAAHDFQQAVAAHKVVLSRALRDAEAETVPSRWLNRLTNLLNGLASQGGPQALAAMQARGAALVADALRLEAPGAPAPRAHRPAPRPPLAHRPRELAVTGIRTLIRDPYAIYARHILRLRPLDPIGAAPDARLRGQALHLIVERFIRERPADEPAEAAAARLLAVAEEVLAAEIPWPSAQRLWRARLARVAPRFLAAEAGRAARGTPLLIEKSGSVTLQTLQFTLTARPDRIDLLEDGRVHIYDYKTGEPPSLKKQEHFEKQLLLEAAMAERGAFAALGPREVEAVTYIGLGTGAKLVTNPLEDGILGKTWSGLHRLIGGYLVEGRGYTARRAMFETRDISDYDHLSRYGEWELSEAATPERVGPEGAA</sequence>
<organism evidence="2 3">
    <name type="scientific">Frigidibacter mobilis</name>
    <dbReference type="NCBI Taxonomy" id="1335048"/>
    <lineage>
        <taxon>Bacteria</taxon>
        <taxon>Pseudomonadati</taxon>
        <taxon>Pseudomonadota</taxon>
        <taxon>Alphaproteobacteria</taxon>
        <taxon>Rhodobacterales</taxon>
        <taxon>Paracoccaceae</taxon>
        <taxon>Frigidibacter</taxon>
    </lineage>
</organism>